<dbReference type="InterPro" id="IPR050789">
    <property type="entry name" value="Diverse_Enzym_Activities"/>
</dbReference>
<keyword evidence="3" id="KW-1185">Reference proteome</keyword>
<dbReference type="Gene3D" id="3.40.710.10">
    <property type="entry name" value="DD-peptidase/beta-lactamase superfamily"/>
    <property type="match status" value="1"/>
</dbReference>
<evidence type="ECO:0000259" key="1">
    <source>
        <dbReference type="Pfam" id="PF00144"/>
    </source>
</evidence>
<proteinExistence type="predicted"/>
<dbReference type="Pfam" id="PF00144">
    <property type="entry name" value="Beta-lactamase"/>
    <property type="match status" value="1"/>
</dbReference>
<dbReference type="InterPro" id="IPR012338">
    <property type="entry name" value="Beta-lactam/transpept-like"/>
</dbReference>
<accession>A0A6G6GME3</accession>
<dbReference type="PANTHER" id="PTHR43283">
    <property type="entry name" value="BETA-LACTAMASE-RELATED"/>
    <property type="match status" value="1"/>
</dbReference>
<name>A0A6G6GME3_9FLAO</name>
<organism evidence="2 3">
    <name type="scientific">Rasiella rasia</name>
    <dbReference type="NCBI Taxonomy" id="2744027"/>
    <lineage>
        <taxon>Bacteria</taxon>
        <taxon>Pseudomonadati</taxon>
        <taxon>Bacteroidota</taxon>
        <taxon>Flavobacteriia</taxon>
        <taxon>Flavobacteriales</taxon>
        <taxon>Flavobacteriaceae</taxon>
        <taxon>Rasiella</taxon>
    </lineage>
</organism>
<keyword evidence="2" id="KW-0378">Hydrolase</keyword>
<evidence type="ECO:0000313" key="2">
    <source>
        <dbReference type="EMBL" id="QIE59756.1"/>
    </source>
</evidence>
<dbReference type="GO" id="GO:0016787">
    <property type="term" value="F:hydrolase activity"/>
    <property type="evidence" value="ECO:0007669"/>
    <property type="project" value="UniProtKB-KW"/>
</dbReference>
<gene>
    <name evidence="2" type="ORF">G5B37_09335</name>
</gene>
<dbReference type="SUPFAM" id="SSF56601">
    <property type="entry name" value="beta-lactamase/transpeptidase-like"/>
    <property type="match status" value="1"/>
</dbReference>
<dbReference type="EMBL" id="CP049057">
    <property type="protein sequence ID" value="QIE59756.1"/>
    <property type="molecule type" value="Genomic_DNA"/>
</dbReference>
<sequence>MRIITILVVFVLSANVFGQLNFSEENRKTHSLFTTMDANITKGDYEEITSVLIAKDGKLIYEKYYNGATQESMHNTRSATKTIATFLTGIAIDKGFINSEKDKIFEHLQLERPMLNPDPRKDAITLEDLLTMSSIVECSDDDQFSRGNENRMYNVEDWTQFFIDLPVRGYPYSPKPEDSPYGRSMSYCSAGSALIAEVVQDAIKSPADKFMKEHLLTPLNITEYKLDYTPKGTLNTAGGSNYKSRDLLKFIQLCLQKGTWNEQQVVSKSWIEKATSPKVSAWEDMNYGYLFWLKSFGKDTLISSYAMAGNGGNKIVAFPELNVTVVLTTTNYNNRKAHGYTDALLNEFIVPAVMQLK</sequence>
<dbReference type="KEGG" id="mgel:G5B37_09335"/>
<evidence type="ECO:0000313" key="3">
    <source>
        <dbReference type="Proteomes" id="UP000505306"/>
    </source>
</evidence>
<reference evidence="2 3" key="1">
    <citation type="submission" date="2020-02" db="EMBL/GenBank/DDBJ databases">
        <title>Complete genome sequence of Flavobacteriaceae bacterium.</title>
        <authorList>
            <person name="Kim S.-J."/>
            <person name="Kim Y.-S."/>
            <person name="Kim K.-H."/>
        </authorList>
    </citation>
    <scope>NUCLEOTIDE SEQUENCE [LARGE SCALE GENOMIC DNA]</scope>
    <source>
        <strain evidence="2 3">RR4-40</strain>
    </source>
</reference>
<dbReference type="AlphaFoldDB" id="A0A6G6GME3"/>
<dbReference type="Proteomes" id="UP000505306">
    <property type="component" value="Chromosome"/>
</dbReference>
<feature type="domain" description="Beta-lactamase-related" evidence="1">
    <location>
        <begin position="50"/>
        <end position="336"/>
    </location>
</feature>
<dbReference type="InterPro" id="IPR001466">
    <property type="entry name" value="Beta-lactam-related"/>
</dbReference>
<protein>
    <submittedName>
        <fullName evidence="2">Serine hydrolase</fullName>
    </submittedName>
</protein>
<dbReference type="RefSeq" id="WP_164679769.1">
    <property type="nucleotide sequence ID" value="NZ_CP049057.1"/>
</dbReference>
<dbReference type="PANTHER" id="PTHR43283:SF7">
    <property type="entry name" value="BETA-LACTAMASE-RELATED DOMAIN-CONTAINING PROTEIN"/>
    <property type="match status" value="1"/>
</dbReference>